<evidence type="ECO:0000256" key="10">
    <source>
        <dbReference type="RuleBase" id="RU004387"/>
    </source>
</evidence>
<keyword evidence="6 9" id="KW-0378">Hydrolase</keyword>
<comment type="caution">
    <text evidence="11">The sequence shown here is derived from an EMBL/GenBank/DDBJ whole genome shotgun (WGS) entry which is preliminary data.</text>
</comment>
<keyword evidence="12" id="KW-1185">Reference proteome</keyword>
<comment type="similarity">
    <text evidence="2 9">Belongs to the peptidase M18 family.</text>
</comment>
<dbReference type="GO" id="GO:0008237">
    <property type="term" value="F:metallopeptidase activity"/>
    <property type="evidence" value="ECO:0007669"/>
    <property type="project" value="UniProtKB-KW"/>
</dbReference>
<dbReference type="SUPFAM" id="SSF53187">
    <property type="entry name" value="Zn-dependent exopeptidases"/>
    <property type="match status" value="1"/>
</dbReference>
<dbReference type="PANTHER" id="PTHR28570:SF3">
    <property type="entry name" value="ASPARTYL AMINOPEPTIDASE"/>
    <property type="match status" value="1"/>
</dbReference>
<dbReference type="AlphaFoldDB" id="G5ICC2"/>
<protein>
    <recommendedName>
        <fullName evidence="10">M18 family aminopeptidase</fullName>
        <ecNumber evidence="10">3.4.11.-</ecNumber>
    </recommendedName>
</protein>
<dbReference type="SUPFAM" id="SSF101821">
    <property type="entry name" value="Aminopeptidase/glucanase lid domain"/>
    <property type="match status" value="1"/>
</dbReference>
<dbReference type="GO" id="GO:0006508">
    <property type="term" value="P:proteolysis"/>
    <property type="evidence" value="ECO:0007669"/>
    <property type="project" value="UniProtKB-KW"/>
</dbReference>
<keyword evidence="5 9" id="KW-0479">Metal-binding</keyword>
<gene>
    <name evidence="11" type="ORF">HMPREF9473_01149</name>
</gene>
<dbReference type="OrthoDB" id="9764268at2"/>
<evidence type="ECO:0000256" key="1">
    <source>
        <dbReference type="ARBA" id="ARBA00001947"/>
    </source>
</evidence>
<dbReference type="PANTHER" id="PTHR28570">
    <property type="entry name" value="ASPARTYL AMINOPEPTIDASE"/>
    <property type="match status" value="1"/>
</dbReference>
<sequence length="431" mass="47286">MEDKDLERLGRAVKAGVSPYHCILDSERQLKEAGFEELGLGDAWKIVVGGNYYVKVFDSSLVAFTVGENLAEVPSLRMAASHTDWPCLKLKPSPEVNTSQYGKLNIEVYGGAIYSTWLDRPLSMAGKVCVAGENPFEPVTKYVDMKRPLVIVPNLAIHMNREVNEGVKLNAQVDMLPVLTMLTEDLGKDNYFLNLLAKEAECLPEEILDYDICLYNLDDCTTLGLHEDFFSAPRLDNITSVQACLTGILEGKRDSGINMIALYDNEEVGSRTKQGALSSVTERVLEKLYLSLGYTREEFLNGLLNGFLLSMDVAHALHPNHVEKCDIKNQVLLGDGVAIKMAAGQSYATDAAAISVIEGICRTYEIPYKKFSNRSDMRGGSTLGALSSSLLSMKTVDVGVPMLAMHSARELMGSKDQAALVALCTNFFQVS</sequence>
<dbReference type="EMBL" id="ADLN01000010">
    <property type="protein sequence ID" value="EHI60859.1"/>
    <property type="molecule type" value="Genomic_DNA"/>
</dbReference>
<keyword evidence="8 9" id="KW-0482">Metalloprotease</keyword>
<name>G5ICC2_9FIRM</name>
<dbReference type="GO" id="GO:0004177">
    <property type="term" value="F:aminopeptidase activity"/>
    <property type="evidence" value="ECO:0007669"/>
    <property type="project" value="UniProtKB-KW"/>
</dbReference>
<evidence type="ECO:0000256" key="8">
    <source>
        <dbReference type="ARBA" id="ARBA00023049"/>
    </source>
</evidence>
<organism evidence="11 12">
    <name type="scientific">Hungatella hathewayi WAL-18680</name>
    <dbReference type="NCBI Taxonomy" id="742737"/>
    <lineage>
        <taxon>Bacteria</taxon>
        <taxon>Bacillati</taxon>
        <taxon>Bacillota</taxon>
        <taxon>Clostridia</taxon>
        <taxon>Lachnospirales</taxon>
        <taxon>Lachnospiraceae</taxon>
        <taxon>Hungatella</taxon>
    </lineage>
</organism>
<dbReference type="EC" id="3.4.11.-" evidence="10"/>
<dbReference type="Proteomes" id="UP000005384">
    <property type="component" value="Unassembled WGS sequence"/>
</dbReference>
<comment type="cofactor">
    <cofactor evidence="1 10">
        <name>Zn(2+)</name>
        <dbReference type="ChEBI" id="CHEBI:29105"/>
    </cofactor>
</comment>
<proteinExistence type="inferred from homology"/>
<dbReference type="InterPro" id="IPR023358">
    <property type="entry name" value="Peptidase_M18_dom2"/>
</dbReference>
<evidence type="ECO:0000256" key="5">
    <source>
        <dbReference type="ARBA" id="ARBA00022723"/>
    </source>
</evidence>
<dbReference type="InterPro" id="IPR001948">
    <property type="entry name" value="Peptidase_M18"/>
</dbReference>
<evidence type="ECO:0000313" key="11">
    <source>
        <dbReference type="EMBL" id="EHI60859.1"/>
    </source>
</evidence>
<dbReference type="Pfam" id="PF02127">
    <property type="entry name" value="Peptidase_M18"/>
    <property type="match status" value="1"/>
</dbReference>
<dbReference type="RefSeq" id="WP_006779135.1">
    <property type="nucleotide sequence ID" value="NZ_CP040506.1"/>
</dbReference>
<dbReference type="GO" id="GO:0008270">
    <property type="term" value="F:zinc ion binding"/>
    <property type="evidence" value="ECO:0007669"/>
    <property type="project" value="InterPro"/>
</dbReference>
<evidence type="ECO:0000256" key="9">
    <source>
        <dbReference type="RuleBase" id="RU004386"/>
    </source>
</evidence>
<evidence type="ECO:0000256" key="2">
    <source>
        <dbReference type="ARBA" id="ARBA00008290"/>
    </source>
</evidence>
<reference evidence="11 12" key="1">
    <citation type="submission" date="2011-08" db="EMBL/GenBank/DDBJ databases">
        <title>The Genome Sequence of Clostridium hathewayi WAL-18680.</title>
        <authorList>
            <consortium name="The Broad Institute Genome Sequencing Platform"/>
            <person name="Earl A."/>
            <person name="Ward D."/>
            <person name="Feldgarden M."/>
            <person name="Gevers D."/>
            <person name="Finegold S.M."/>
            <person name="Summanen P.H."/>
            <person name="Molitoris D.R."/>
            <person name="Song M."/>
            <person name="Daigneault M."/>
            <person name="Allen-Vercoe E."/>
            <person name="Young S.K."/>
            <person name="Zeng Q."/>
            <person name="Gargeya S."/>
            <person name="Fitzgerald M."/>
            <person name="Haas B."/>
            <person name="Abouelleil A."/>
            <person name="Alvarado L."/>
            <person name="Arachchi H.M."/>
            <person name="Berlin A."/>
            <person name="Brown A."/>
            <person name="Chapman S.B."/>
            <person name="Chen Z."/>
            <person name="Dunbar C."/>
            <person name="Freedman E."/>
            <person name="Gearin G."/>
            <person name="Gellesch M."/>
            <person name="Goldberg J."/>
            <person name="Griggs A."/>
            <person name="Gujja S."/>
            <person name="Heiman D."/>
            <person name="Howarth C."/>
            <person name="Larson L."/>
            <person name="Lui A."/>
            <person name="MacDonald P.J.P."/>
            <person name="Montmayeur A."/>
            <person name="Murphy C."/>
            <person name="Neiman D."/>
            <person name="Pearson M."/>
            <person name="Priest M."/>
            <person name="Roberts A."/>
            <person name="Saif S."/>
            <person name="Shea T."/>
            <person name="Shenoy N."/>
            <person name="Sisk P."/>
            <person name="Stolte C."/>
            <person name="Sykes S."/>
            <person name="Wortman J."/>
            <person name="Nusbaum C."/>
            <person name="Birren B."/>
        </authorList>
    </citation>
    <scope>NUCLEOTIDE SEQUENCE [LARGE SCALE GENOMIC DNA]</scope>
    <source>
        <strain evidence="11 12">WAL-18680</strain>
    </source>
</reference>
<dbReference type="PRINTS" id="PR00932">
    <property type="entry name" value="AMINO1PTASE"/>
</dbReference>
<evidence type="ECO:0000256" key="3">
    <source>
        <dbReference type="ARBA" id="ARBA00022438"/>
    </source>
</evidence>
<evidence type="ECO:0000256" key="7">
    <source>
        <dbReference type="ARBA" id="ARBA00022833"/>
    </source>
</evidence>
<dbReference type="Gene3D" id="2.30.250.10">
    <property type="entry name" value="Aminopeptidase i, Domain 2"/>
    <property type="match status" value="1"/>
</dbReference>
<accession>G5ICC2</accession>
<dbReference type="NCBIfam" id="NF002759">
    <property type="entry name" value="PRK02813.1"/>
    <property type="match status" value="1"/>
</dbReference>
<dbReference type="Gene3D" id="3.40.630.10">
    <property type="entry name" value="Zn peptidases"/>
    <property type="match status" value="1"/>
</dbReference>
<evidence type="ECO:0000256" key="4">
    <source>
        <dbReference type="ARBA" id="ARBA00022670"/>
    </source>
</evidence>
<keyword evidence="3 9" id="KW-0031">Aminopeptidase</keyword>
<dbReference type="PATRIC" id="fig|742737.3.peg.1154"/>
<dbReference type="GO" id="GO:0005737">
    <property type="term" value="C:cytoplasm"/>
    <property type="evidence" value="ECO:0007669"/>
    <property type="project" value="UniProtKB-ARBA"/>
</dbReference>
<keyword evidence="4 9" id="KW-0645">Protease</keyword>
<keyword evidence="7 9" id="KW-0862">Zinc</keyword>
<dbReference type="HOGENOM" id="CLU_019532_2_0_9"/>
<evidence type="ECO:0000313" key="12">
    <source>
        <dbReference type="Proteomes" id="UP000005384"/>
    </source>
</evidence>
<evidence type="ECO:0000256" key="6">
    <source>
        <dbReference type="ARBA" id="ARBA00022801"/>
    </source>
</evidence>